<protein>
    <submittedName>
        <fullName evidence="2">Uncharacterized protein</fullName>
    </submittedName>
</protein>
<organism evidence="2 3">
    <name type="scientific">Halocaridina rubra</name>
    <name type="common">Hawaiian red shrimp</name>
    <dbReference type="NCBI Taxonomy" id="373956"/>
    <lineage>
        <taxon>Eukaryota</taxon>
        <taxon>Metazoa</taxon>
        <taxon>Ecdysozoa</taxon>
        <taxon>Arthropoda</taxon>
        <taxon>Crustacea</taxon>
        <taxon>Multicrustacea</taxon>
        <taxon>Malacostraca</taxon>
        <taxon>Eumalacostraca</taxon>
        <taxon>Eucarida</taxon>
        <taxon>Decapoda</taxon>
        <taxon>Pleocyemata</taxon>
        <taxon>Caridea</taxon>
        <taxon>Atyoidea</taxon>
        <taxon>Atyidae</taxon>
        <taxon>Halocaridina</taxon>
    </lineage>
</organism>
<feature type="compositionally biased region" description="Polar residues" evidence="1">
    <location>
        <begin position="207"/>
        <end position="228"/>
    </location>
</feature>
<proteinExistence type="predicted"/>
<feature type="compositionally biased region" description="Basic and acidic residues" evidence="1">
    <location>
        <begin position="121"/>
        <end position="143"/>
    </location>
</feature>
<evidence type="ECO:0000313" key="3">
    <source>
        <dbReference type="Proteomes" id="UP001381693"/>
    </source>
</evidence>
<feature type="compositionally biased region" description="Basic and acidic residues" evidence="1">
    <location>
        <begin position="326"/>
        <end position="344"/>
    </location>
</feature>
<dbReference type="Proteomes" id="UP001381693">
    <property type="component" value="Unassembled WGS sequence"/>
</dbReference>
<comment type="caution">
    <text evidence="2">The sequence shown here is derived from an EMBL/GenBank/DDBJ whole genome shotgun (WGS) entry which is preliminary data.</text>
</comment>
<dbReference type="AlphaFoldDB" id="A0AAN8ZW18"/>
<reference evidence="2 3" key="1">
    <citation type="submission" date="2023-11" db="EMBL/GenBank/DDBJ databases">
        <title>Halocaridina rubra genome assembly.</title>
        <authorList>
            <person name="Smith C."/>
        </authorList>
    </citation>
    <scope>NUCLEOTIDE SEQUENCE [LARGE SCALE GENOMIC DNA]</scope>
    <source>
        <strain evidence="2">EP-1</strain>
        <tissue evidence="2">Whole</tissue>
    </source>
</reference>
<feature type="region of interest" description="Disordered" evidence="1">
    <location>
        <begin position="318"/>
        <end position="382"/>
    </location>
</feature>
<evidence type="ECO:0000313" key="2">
    <source>
        <dbReference type="EMBL" id="KAK7070776.1"/>
    </source>
</evidence>
<feature type="compositionally biased region" description="Basic residues" evidence="1">
    <location>
        <begin position="348"/>
        <end position="357"/>
    </location>
</feature>
<feature type="region of interest" description="Disordered" evidence="1">
    <location>
        <begin position="203"/>
        <end position="260"/>
    </location>
</feature>
<evidence type="ECO:0000256" key="1">
    <source>
        <dbReference type="SAM" id="MobiDB-lite"/>
    </source>
</evidence>
<feature type="region of interest" description="Disordered" evidence="1">
    <location>
        <begin position="118"/>
        <end position="143"/>
    </location>
</feature>
<accession>A0AAN8ZW18</accession>
<name>A0AAN8ZW18_HALRR</name>
<dbReference type="EMBL" id="JAXCGZ010015240">
    <property type="protein sequence ID" value="KAK7070776.1"/>
    <property type="molecule type" value="Genomic_DNA"/>
</dbReference>
<gene>
    <name evidence="2" type="ORF">SK128_022018</name>
</gene>
<sequence>MALFLESNICTHICSLFACFLLGPFSSKYFYSPFMLTPSPNPDTDVLLPPPNFTLGQSHGRSRGTLLASRQHPIRKSTIYSDMEDDSTGGSMDDPPVVPTHSSIGKSYPGMAIPVKQKSHSHLEVGPEAKDKSKARAEATDSRPADLFDTAKVTAPSRFFQECFPLRDTSNISDLPHLETSHSLDEVELSSSTLTPDYLQDKMTAKSAPQSRGTSPSTNKLPSLQSFILSPKKSPVKSDPIPIPRKAFSSHSRSKSSVALKPERAFELAQSARDDISLLQRETSNMTLGGSNIYELLSKTTQVSPSHTEMCLTYMPKKPEAPSSWERSRGHSRNEHLFTSRSLERPSTPKHNKHLSSIHKVSSLPLQHTRDRSPSPVRNPSHWRLERQAAQFVRENTYDLKDMELGYYFWVTNLVASVEMVDVQKNKLSNYNI</sequence>
<keyword evidence="3" id="KW-1185">Reference proteome</keyword>